<sequence>MAVVYLHHEEAFEHTVKLDLLQSDAPITVADALDAFARSCSAACSGRRLQADEVQLQSSDGRVLLADWVLPCGEPPRADLFVVRRSALAAGPATGELTVAQQDAIRASQASKGEISYYYSVNKNLGNTIVPAEPRVPRAVYAPGHAVREQTIASFAMLDGDGRVKVNFPLAGAKRLPSNGICAGFFDRSFKLAIRPDASTELSLNVPLLCEPINQHGCVVKVLEGRVVVQLAKRQADRIWYELRKTKGVGDTEYDKLVPWEGELVTVTCGGSGDALPAEAAPVCLPGPPKRK</sequence>
<reference evidence="1" key="1">
    <citation type="submission" date="2021-05" db="EMBL/GenBank/DDBJ databases">
        <title>The genome of the haptophyte Pavlova lutheri (Diacronema luteri, Pavlovales) - a model for lipid biosynthesis in eukaryotic algae.</title>
        <authorList>
            <person name="Hulatt C.J."/>
            <person name="Posewitz M.C."/>
        </authorList>
    </citation>
    <scope>NUCLEOTIDE SEQUENCE</scope>
    <source>
        <strain evidence="1">NIVA-4/92</strain>
    </source>
</reference>
<evidence type="ECO:0000313" key="2">
    <source>
        <dbReference type="Proteomes" id="UP000751190"/>
    </source>
</evidence>
<name>A0A8J5XQ33_DIALT</name>
<dbReference type="InterPro" id="IPR008978">
    <property type="entry name" value="HSP20-like_chaperone"/>
</dbReference>
<dbReference type="EMBL" id="JAGTXO010000008">
    <property type="protein sequence ID" value="KAG8466232.1"/>
    <property type="molecule type" value="Genomic_DNA"/>
</dbReference>
<protein>
    <submittedName>
        <fullName evidence="1">Uncharacterized protein</fullName>
    </submittedName>
</protein>
<comment type="caution">
    <text evidence="1">The sequence shown here is derived from an EMBL/GenBank/DDBJ whole genome shotgun (WGS) entry which is preliminary data.</text>
</comment>
<dbReference type="SUPFAM" id="SSF49764">
    <property type="entry name" value="HSP20-like chaperones"/>
    <property type="match status" value="1"/>
</dbReference>
<proteinExistence type="predicted"/>
<dbReference type="Proteomes" id="UP000751190">
    <property type="component" value="Unassembled WGS sequence"/>
</dbReference>
<evidence type="ECO:0000313" key="1">
    <source>
        <dbReference type="EMBL" id="KAG8466232.1"/>
    </source>
</evidence>
<dbReference type="OMA" id="CEPINQH"/>
<dbReference type="OrthoDB" id="164025at2759"/>
<gene>
    <name evidence="1" type="ORF">KFE25_001988</name>
</gene>
<dbReference type="AlphaFoldDB" id="A0A8J5XQ33"/>
<keyword evidence="2" id="KW-1185">Reference proteome</keyword>
<dbReference type="Gene3D" id="2.60.40.790">
    <property type="match status" value="1"/>
</dbReference>
<organism evidence="1 2">
    <name type="scientific">Diacronema lutheri</name>
    <name type="common">Unicellular marine alga</name>
    <name type="synonym">Monochrysis lutheri</name>
    <dbReference type="NCBI Taxonomy" id="2081491"/>
    <lineage>
        <taxon>Eukaryota</taxon>
        <taxon>Haptista</taxon>
        <taxon>Haptophyta</taxon>
        <taxon>Pavlovophyceae</taxon>
        <taxon>Pavlovales</taxon>
        <taxon>Pavlovaceae</taxon>
        <taxon>Diacronema</taxon>
    </lineage>
</organism>
<accession>A0A8J5XQ33</accession>